<dbReference type="EMBL" id="CP074694">
    <property type="protein sequence ID" value="QVL33380.1"/>
    <property type="molecule type" value="Genomic_DNA"/>
</dbReference>
<reference evidence="2" key="1">
    <citation type="submission" date="2021-05" db="EMBL/GenBank/DDBJ databases">
        <title>Complete genome sequence of the cellulolytic planctomycete Telmatocola sphagniphila SP2T and characterization of the first cellulase from planctomycetes.</title>
        <authorList>
            <person name="Rakitin A.L."/>
            <person name="Beletsky A.V."/>
            <person name="Naumoff D.G."/>
            <person name="Kulichevskaya I.S."/>
            <person name="Mardanov A.V."/>
            <person name="Ravin N.V."/>
            <person name="Dedysh S.N."/>
        </authorList>
    </citation>
    <scope>NUCLEOTIDE SEQUENCE</scope>
    <source>
        <strain evidence="2">SP2T</strain>
    </source>
</reference>
<proteinExistence type="predicted"/>
<organism evidence="2 3">
    <name type="scientific">Telmatocola sphagniphila</name>
    <dbReference type="NCBI Taxonomy" id="1123043"/>
    <lineage>
        <taxon>Bacteria</taxon>
        <taxon>Pseudomonadati</taxon>
        <taxon>Planctomycetota</taxon>
        <taxon>Planctomycetia</taxon>
        <taxon>Gemmatales</taxon>
        <taxon>Gemmataceae</taxon>
    </lineage>
</organism>
<feature type="transmembrane region" description="Helical" evidence="1">
    <location>
        <begin position="278"/>
        <end position="297"/>
    </location>
</feature>
<keyword evidence="1" id="KW-1133">Transmembrane helix</keyword>
<feature type="transmembrane region" description="Helical" evidence="1">
    <location>
        <begin position="328"/>
        <end position="348"/>
    </location>
</feature>
<keyword evidence="3" id="KW-1185">Reference proteome</keyword>
<protein>
    <submittedName>
        <fullName evidence="2">Uncharacterized protein</fullName>
    </submittedName>
</protein>
<keyword evidence="1" id="KW-0812">Transmembrane</keyword>
<feature type="transmembrane region" description="Helical" evidence="1">
    <location>
        <begin position="418"/>
        <end position="437"/>
    </location>
</feature>
<accession>A0A8E6BAG7</accession>
<feature type="transmembrane region" description="Helical" evidence="1">
    <location>
        <begin position="390"/>
        <end position="411"/>
    </location>
</feature>
<feature type="transmembrane region" description="Helical" evidence="1">
    <location>
        <begin position="45"/>
        <end position="63"/>
    </location>
</feature>
<feature type="transmembrane region" description="Helical" evidence="1">
    <location>
        <begin position="457"/>
        <end position="476"/>
    </location>
</feature>
<sequence>MTLPTNIHLANCWVFTLVSVGCTLTGRSLLALAAPRYARCRLEDWLLSAFCGTSLWMLVLGSLCHSGFTIAQIRLPVGALFLLIFLAAVGMHRSAFFLRLPSLASLFLIYILGNLMCLLLWERFQNGGWYPIFNDASIYANCSTWLQYHAFSRAVDPFAPHNPMSQSIEEFQECGYRMGGTFFLAFVSSWFPRNDTFEVLKPVALWCLVLNFAGIYLLARWGIRLNRCGAALAAAIAHALPNPLYLAEEYNFMPQLLGTSLLMVSLAVLNRTRVPSRWNFQSAVVIALLVAGVISVYSEFAPILAVVAFCHLLLLGTLAYRKQEGAKLSRFFAVTILLLLVLGNYEWIRAVRAQFNLVQVAVGFEINWSRNQWLNFISGVDWNDPEFANVIPIEVTWIVLFLMVLGLVGSLKNSFSTVLMATLTFAGLALYFALIAIDPSTGLIGHRWSCFKIVKWSFPLLCVLTANGLSLIGYSLNLKYRRWAGWLAILALASVNLQHTFPQVARIMKKQSDLMCRHLGVPQPRLFFGDAKTKIRNSKASSVYLVRAPKDHWPHSFVPYLCWPKPMANAWPGSNFLGSNLNHDYLQESPGEIGSHTLYLMWFPPSFTADFDVIAGNLVKLRKVQPYFFDLAFGSSKDSDQLTGNLFVPVAGKFNCEFRIRGGEEGELQHFRIEIFAKAPTSVSNLKPIRTCDVEFEGKLGRCNIQVEQGIWDARVTSFSSSKRRVQNFKELEIVWNPTNEQTGEIVPPVH</sequence>
<feature type="transmembrane region" description="Helical" evidence="1">
    <location>
        <begin position="483"/>
        <end position="501"/>
    </location>
</feature>
<feature type="transmembrane region" description="Helical" evidence="1">
    <location>
        <begin position="203"/>
        <end position="221"/>
    </location>
</feature>
<dbReference type="KEGG" id="tsph:KIH39_05555"/>
<dbReference type="RefSeq" id="WP_213498270.1">
    <property type="nucleotide sequence ID" value="NZ_CP074694.1"/>
</dbReference>
<feature type="transmembrane region" description="Helical" evidence="1">
    <location>
        <begin position="303"/>
        <end position="321"/>
    </location>
</feature>
<keyword evidence="1" id="KW-0472">Membrane</keyword>
<feature type="transmembrane region" description="Helical" evidence="1">
    <location>
        <begin position="12"/>
        <end position="33"/>
    </location>
</feature>
<gene>
    <name evidence="2" type="ORF">KIH39_05555</name>
</gene>
<evidence type="ECO:0000256" key="1">
    <source>
        <dbReference type="SAM" id="Phobius"/>
    </source>
</evidence>
<dbReference type="Proteomes" id="UP000676194">
    <property type="component" value="Chromosome"/>
</dbReference>
<feature type="transmembrane region" description="Helical" evidence="1">
    <location>
        <begin position="102"/>
        <end position="121"/>
    </location>
</feature>
<evidence type="ECO:0000313" key="3">
    <source>
        <dbReference type="Proteomes" id="UP000676194"/>
    </source>
</evidence>
<feature type="transmembrane region" description="Helical" evidence="1">
    <location>
        <begin position="75"/>
        <end position="96"/>
    </location>
</feature>
<dbReference type="AlphaFoldDB" id="A0A8E6BAG7"/>
<evidence type="ECO:0000313" key="2">
    <source>
        <dbReference type="EMBL" id="QVL33380.1"/>
    </source>
</evidence>
<name>A0A8E6BAG7_9BACT</name>
<feature type="transmembrane region" description="Helical" evidence="1">
    <location>
        <begin position="252"/>
        <end position="269"/>
    </location>
</feature>